<dbReference type="GeneID" id="72989530"/>
<dbReference type="Proteomes" id="UP000008070">
    <property type="component" value="Chromosome"/>
</dbReference>
<feature type="transmembrane region" description="Helical" evidence="1">
    <location>
        <begin position="39"/>
        <end position="60"/>
    </location>
</feature>
<protein>
    <submittedName>
        <fullName evidence="2">Uncharacterized protein</fullName>
    </submittedName>
</protein>
<dbReference type="AlphaFoldDB" id="C7C8E9"/>
<keyword evidence="1" id="KW-1133">Transmembrane helix</keyword>
<dbReference type="RefSeq" id="WP_015822408.1">
    <property type="nucleotide sequence ID" value="NC_012988.1"/>
</dbReference>
<evidence type="ECO:0000313" key="3">
    <source>
        <dbReference type="Proteomes" id="UP000008070"/>
    </source>
</evidence>
<keyword evidence="1" id="KW-0812">Transmembrane</keyword>
<organism evidence="2 3">
    <name type="scientific">Methylorubrum extorquens (strain DSM 6343 / CIP 106787 / DM4)</name>
    <name type="common">Methylobacterium extorquens</name>
    <dbReference type="NCBI Taxonomy" id="661410"/>
    <lineage>
        <taxon>Bacteria</taxon>
        <taxon>Pseudomonadati</taxon>
        <taxon>Pseudomonadota</taxon>
        <taxon>Alphaproteobacteria</taxon>
        <taxon>Hyphomicrobiales</taxon>
        <taxon>Methylobacteriaceae</taxon>
        <taxon>Methylorubrum</taxon>
    </lineage>
</organism>
<dbReference type="KEGG" id="mdi:METDI2563"/>
<dbReference type="EMBL" id="FP103042">
    <property type="protein sequence ID" value="CAX24216.1"/>
    <property type="molecule type" value="Genomic_DNA"/>
</dbReference>
<feature type="transmembrane region" description="Helical" evidence="1">
    <location>
        <begin position="12"/>
        <end position="33"/>
    </location>
</feature>
<gene>
    <name evidence="2" type="ORF">METD_I2563</name>
</gene>
<reference evidence="3" key="1">
    <citation type="journal article" date="2009" name="PLoS ONE">
        <title>Methylobacterium genome sequences: a reference blueprint to investigate microbial metabolism of C1 compounds from natural and industrial sources.</title>
        <authorList>
            <person name="Vuilleumier S."/>
            <person name="Chistoserdova L."/>
            <person name="Lee M.-C."/>
            <person name="Bringel F."/>
            <person name="Lajus A."/>
            <person name="Zhou Y."/>
            <person name="Gourion B."/>
            <person name="Barbe V."/>
            <person name="Chang J."/>
            <person name="Cruveiller S."/>
            <person name="Dossat C."/>
            <person name="Gillett W."/>
            <person name="Gruffaz C."/>
            <person name="Haugen E."/>
            <person name="Hourcade E."/>
            <person name="Levy R."/>
            <person name="Mangenot S."/>
            <person name="Muller E."/>
            <person name="Nadalig T."/>
            <person name="Pagni M."/>
            <person name="Penny C."/>
            <person name="Peyraud R."/>
            <person name="Robinson D.G."/>
            <person name="Roche D."/>
            <person name="Rouy Z."/>
            <person name="Saenampechek C."/>
            <person name="Salvignol G."/>
            <person name="Vallenet D."/>
            <person name="Wu Z."/>
            <person name="Marx C.J."/>
            <person name="Vorholt J.A."/>
            <person name="Olson M.V."/>
            <person name="Kaul R."/>
            <person name="Weissenbach J."/>
            <person name="Medigue C."/>
            <person name="Lidstrom M.E."/>
        </authorList>
    </citation>
    <scope>NUCLEOTIDE SEQUENCE [LARGE SCALE GENOMIC DNA]</scope>
    <source>
        <strain evidence="3">DSM 6343 / CIP 106787 / DM4</strain>
    </source>
</reference>
<evidence type="ECO:0000313" key="2">
    <source>
        <dbReference type="EMBL" id="CAX24216.1"/>
    </source>
</evidence>
<sequence length="80" mass="8992">MRRGGSKFFVKTLTFFSLGAGAAVLTHVFGYLVRLTHGLILNHSVFIAMMVFATVCGIYLTNERRYIEMVARSYGAEEPR</sequence>
<keyword evidence="1" id="KW-0472">Membrane</keyword>
<accession>C7C8E9</accession>
<evidence type="ECO:0000256" key="1">
    <source>
        <dbReference type="SAM" id="Phobius"/>
    </source>
</evidence>
<proteinExistence type="predicted"/>
<name>C7C8E9_METED</name>
<dbReference type="HOGENOM" id="CLU_2585626_0_0_5"/>